<dbReference type="GO" id="GO:0003824">
    <property type="term" value="F:catalytic activity"/>
    <property type="evidence" value="ECO:0007669"/>
    <property type="project" value="InterPro"/>
</dbReference>
<evidence type="ECO:0000313" key="6">
    <source>
        <dbReference type="Proteomes" id="UP000295418"/>
    </source>
</evidence>
<proteinExistence type="predicted"/>
<evidence type="ECO:0000313" key="5">
    <source>
        <dbReference type="EMBL" id="TCZ75591.1"/>
    </source>
</evidence>
<keyword evidence="6" id="KW-1185">Reference proteome</keyword>
<dbReference type="Pfam" id="PF01230">
    <property type="entry name" value="HIT"/>
    <property type="match status" value="1"/>
</dbReference>
<dbReference type="SUPFAM" id="SSF54197">
    <property type="entry name" value="HIT-like"/>
    <property type="match status" value="1"/>
</dbReference>
<dbReference type="OrthoDB" id="9784774at2"/>
<evidence type="ECO:0000256" key="1">
    <source>
        <dbReference type="PIRSR" id="PIRSR601310-1"/>
    </source>
</evidence>
<dbReference type="RefSeq" id="WP_132419270.1">
    <property type="nucleotide sequence ID" value="NZ_SKFG01000018.1"/>
</dbReference>
<organism evidence="5 6">
    <name type="scientific">Paenibacillus albiflavus</name>
    <dbReference type="NCBI Taxonomy" id="2545760"/>
    <lineage>
        <taxon>Bacteria</taxon>
        <taxon>Bacillati</taxon>
        <taxon>Bacillota</taxon>
        <taxon>Bacilli</taxon>
        <taxon>Bacillales</taxon>
        <taxon>Paenibacillaceae</taxon>
        <taxon>Paenibacillus</taxon>
    </lineage>
</organism>
<name>A0A4R4EBR7_9BACL</name>
<evidence type="ECO:0000259" key="4">
    <source>
        <dbReference type="PROSITE" id="PS51084"/>
    </source>
</evidence>
<gene>
    <name evidence="5" type="ORF">E0485_17015</name>
</gene>
<dbReference type="CDD" id="cd01276">
    <property type="entry name" value="PKCI_related"/>
    <property type="match status" value="1"/>
</dbReference>
<dbReference type="InterPro" id="IPR001310">
    <property type="entry name" value="Histidine_triad_HIT"/>
</dbReference>
<dbReference type="PRINTS" id="PR00332">
    <property type="entry name" value="HISTRIAD"/>
</dbReference>
<dbReference type="InterPro" id="IPR011146">
    <property type="entry name" value="HIT-like"/>
</dbReference>
<dbReference type="Gene3D" id="3.30.428.10">
    <property type="entry name" value="HIT-like"/>
    <property type="match status" value="1"/>
</dbReference>
<evidence type="ECO:0000256" key="3">
    <source>
        <dbReference type="PROSITE-ProRule" id="PRU00464"/>
    </source>
</evidence>
<feature type="domain" description="HIT" evidence="4">
    <location>
        <begin position="4"/>
        <end position="113"/>
    </location>
</feature>
<evidence type="ECO:0000256" key="2">
    <source>
        <dbReference type="PIRSR" id="PIRSR601310-3"/>
    </source>
</evidence>
<dbReference type="PANTHER" id="PTHR23089">
    <property type="entry name" value="HISTIDINE TRIAD HIT PROTEIN"/>
    <property type="match status" value="1"/>
</dbReference>
<dbReference type="InterPro" id="IPR036265">
    <property type="entry name" value="HIT-like_sf"/>
</dbReference>
<protein>
    <submittedName>
        <fullName evidence="5">Histidine triad nucleotide-binding protein</fullName>
    </submittedName>
</protein>
<comment type="caution">
    <text evidence="5">The sequence shown here is derived from an EMBL/GenBank/DDBJ whole genome shotgun (WGS) entry which is preliminary data.</text>
</comment>
<dbReference type="Proteomes" id="UP000295418">
    <property type="component" value="Unassembled WGS sequence"/>
</dbReference>
<feature type="active site" description="Tele-AMP-histidine intermediate" evidence="1">
    <location>
        <position position="99"/>
    </location>
</feature>
<reference evidence="5 6" key="1">
    <citation type="submission" date="2019-03" db="EMBL/GenBank/DDBJ databases">
        <authorList>
            <person name="Kim M.K.M."/>
        </authorList>
    </citation>
    <scope>NUCLEOTIDE SEQUENCE [LARGE SCALE GENOMIC DNA]</scope>
    <source>
        <strain evidence="5 6">18JY21-1</strain>
    </source>
</reference>
<sequence>MDCIFCKIVDGSIPANKVFENEEVLAFHDINPAAPVHVVVIPKKHIASLNEAEDDDWAIMGEIQRAARKVAEELDIADTGYRIVNNCGKNGGQEVFHIHYHLLGGARLAPLGVAKSHK</sequence>
<feature type="short sequence motif" description="Histidine triad motif" evidence="2 3">
    <location>
        <begin position="97"/>
        <end position="101"/>
    </location>
</feature>
<dbReference type="PROSITE" id="PS51084">
    <property type="entry name" value="HIT_2"/>
    <property type="match status" value="1"/>
</dbReference>
<dbReference type="EMBL" id="SKFG01000018">
    <property type="protein sequence ID" value="TCZ75591.1"/>
    <property type="molecule type" value="Genomic_DNA"/>
</dbReference>
<accession>A0A4R4EBR7</accession>
<dbReference type="AlphaFoldDB" id="A0A4R4EBR7"/>